<comment type="caution">
    <text evidence="1">The sequence shown here is derived from an EMBL/GenBank/DDBJ whole genome shotgun (WGS) entry which is preliminary data.</text>
</comment>
<evidence type="ECO:0000313" key="1">
    <source>
        <dbReference type="EMBL" id="RIB05789.1"/>
    </source>
</evidence>
<dbReference type="Proteomes" id="UP000266673">
    <property type="component" value="Unassembled WGS sequence"/>
</dbReference>
<evidence type="ECO:0000313" key="2">
    <source>
        <dbReference type="Proteomes" id="UP000266673"/>
    </source>
</evidence>
<name>A0A397UAM4_9GLOM</name>
<dbReference type="AlphaFoldDB" id="A0A397UAM4"/>
<accession>A0A397UAM4</accession>
<protein>
    <submittedName>
        <fullName evidence="1">Uncharacterized protein</fullName>
    </submittedName>
</protein>
<sequence>MTVLIDEDKLTSSLQQRQLTITSCLPSFILSKIDIHPIHRYLLLSHHLFYQDRYHQIHHYLLIVLSKSIFITQ</sequence>
<organism evidence="1 2">
    <name type="scientific">Gigaspora rosea</name>
    <dbReference type="NCBI Taxonomy" id="44941"/>
    <lineage>
        <taxon>Eukaryota</taxon>
        <taxon>Fungi</taxon>
        <taxon>Fungi incertae sedis</taxon>
        <taxon>Mucoromycota</taxon>
        <taxon>Glomeromycotina</taxon>
        <taxon>Glomeromycetes</taxon>
        <taxon>Diversisporales</taxon>
        <taxon>Gigasporaceae</taxon>
        <taxon>Gigaspora</taxon>
    </lineage>
</organism>
<reference evidence="1 2" key="1">
    <citation type="submission" date="2018-06" db="EMBL/GenBank/DDBJ databases">
        <title>Comparative genomics reveals the genomic features of Rhizophagus irregularis, R. cerebriforme, R. diaphanum and Gigaspora rosea, and their symbiotic lifestyle signature.</title>
        <authorList>
            <person name="Morin E."/>
            <person name="San Clemente H."/>
            <person name="Chen E.C.H."/>
            <person name="De La Providencia I."/>
            <person name="Hainaut M."/>
            <person name="Kuo A."/>
            <person name="Kohler A."/>
            <person name="Murat C."/>
            <person name="Tang N."/>
            <person name="Roy S."/>
            <person name="Loubradou J."/>
            <person name="Henrissat B."/>
            <person name="Grigoriev I.V."/>
            <person name="Corradi N."/>
            <person name="Roux C."/>
            <person name="Martin F.M."/>
        </authorList>
    </citation>
    <scope>NUCLEOTIDE SEQUENCE [LARGE SCALE GENOMIC DNA]</scope>
    <source>
        <strain evidence="1 2">DAOM 194757</strain>
    </source>
</reference>
<dbReference type="EMBL" id="QKWP01001917">
    <property type="protein sequence ID" value="RIB05789.1"/>
    <property type="molecule type" value="Genomic_DNA"/>
</dbReference>
<proteinExistence type="predicted"/>
<keyword evidence="2" id="KW-1185">Reference proteome</keyword>
<gene>
    <name evidence="1" type="ORF">C2G38_2117585</name>
</gene>